<comment type="similarity">
    <text evidence="1">Belongs to the menorin family.</text>
</comment>
<dbReference type="PANTHER" id="PTHR21184">
    <property type="entry name" value="MENORIN (DENDRITIC BRANCHING PROTEIN)"/>
    <property type="match status" value="1"/>
</dbReference>
<dbReference type="EMBL" id="JAQQBS010001422">
    <property type="protein sequence ID" value="KAK0165893.1"/>
    <property type="molecule type" value="Genomic_DNA"/>
</dbReference>
<accession>A0AA39KLH3</accession>
<dbReference type="PANTHER" id="PTHR21184:SF6">
    <property type="entry name" value="CONSERVED PLASMA MEMBRANE PROTEIN"/>
    <property type="match status" value="1"/>
</dbReference>
<dbReference type="Pfam" id="PF10223">
    <property type="entry name" value="Menorin_N"/>
    <property type="match status" value="1"/>
</dbReference>
<gene>
    <name evidence="3" type="ORF">PV328_004372</name>
</gene>
<name>A0AA39KLH3_9HYME</name>
<evidence type="ECO:0000259" key="2">
    <source>
        <dbReference type="Pfam" id="PF10223"/>
    </source>
</evidence>
<reference evidence="3" key="1">
    <citation type="journal article" date="2023" name="bioRxiv">
        <title>Scaffold-level genome assemblies of two parasitoid biocontrol wasps reveal the parthenogenesis mechanism and an associated novel virus.</title>
        <authorList>
            <person name="Inwood S."/>
            <person name="Skelly J."/>
            <person name="Guhlin J."/>
            <person name="Harrop T."/>
            <person name="Goldson S."/>
            <person name="Dearden P."/>
        </authorList>
    </citation>
    <scope>NUCLEOTIDE SEQUENCE</scope>
    <source>
        <strain evidence="3">Irish</strain>
        <tissue evidence="3">Whole body</tissue>
    </source>
</reference>
<organism evidence="3 4">
    <name type="scientific">Microctonus aethiopoides</name>
    <dbReference type="NCBI Taxonomy" id="144406"/>
    <lineage>
        <taxon>Eukaryota</taxon>
        <taxon>Metazoa</taxon>
        <taxon>Ecdysozoa</taxon>
        <taxon>Arthropoda</taxon>
        <taxon>Hexapoda</taxon>
        <taxon>Insecta</taxon>
        <taxon>Pterygota</taxon>
        <taxon>Neoptera</taxon>
        <taxon>Endopterygota</taxon>
        <taxon>Hymenoptera</taxon>
        <taxon>Apocrita</taxon>
        <taxon>Ichneumonoidea</taxon>
        <taxon>Braconidae</taxon>
        <taxon>Euphorinae</taxon>
        <taxon>Microctonus</taxon>
    </lineage>
</organism>
<protein>
    <recommendedName>
        <fullName evidence="2">Menorin-like domain-containing protein</fullName>
    </recommendedName>
</protein>
<sequence length="298" mass="32810">MSSKISPNPKEFFQSQISGNLTKITWAHGVNSQEDLNKTLENDKIMMIEADVVIGTLTNGTNDTLIPIMAHPPTSSSDLSLEIFLKDVLNNGKHGIKLDFKSIEAFNASLSILKQHHDKMTIPVWLNADIINGPTKLSSPVNANEFLSGAAENFPECTLSVGWTTSLLPILGNNLISDDYSQQQIQEMIDTLAKNNITQTVTYPVRAGIAANSFSLWSELLKNTTKNNSTLTIWSHELDNVDADKLSKLIRDIGVDKVYVDVPDNLWEKLNISAAADNLPGIFMVISIIAANFILNIF</sequence>
<evidence type="ECO:0000313" key="3">
    <source>
        <dbReference type="EMBL" id="KAK0165893.1"/>
    </source>
</evidence>
<keyword evidence="4" id="KW-1185">Reference proteome</keyword>
<comment type="caution">
    <text evidence="3">The sequence shown here is derived from an EMBL/GenBank/DDBJ whole genome shotgun (WGS) entry which is preliminary data.</text>
</comment>
<reference evidence="3" key="2">
    <citation type="submission" date="2023-03" db="EMBL/GenBank/DDBJ databases">
        <authorList>
            <person name="Inwood S.N."/>
            <person name="Skelly J.G."/>
            <person name="Guhlin J."/>
            <person name="Harrop T.W.R."/>
            <person name="Goldson S.G."/>
            <person name="Dearden P.K."/>
        </authorList>
    </citation>
    <scope>NUCLEOTIDE SEQUENCE</scope>
    <source>
        <strain evidence="3">Irish</strain>
        <tissue evidence="3">Whole body</tissue>
    </source>
</reference>
<proteinExistence type="inferred from homology"/>
<dbReference type="InterPro" id="IPR019356">
    <property type="entry name" value="Menorin_dom"/>
</dbReference>
<feature type="domain" description="Menorin-like" evidence="2">
    <location>
        <begin position="20"/>
        <end position="266"/>
    </location>
</feature>
<dbReference type="GO" id="GO:0005615">
    <property type="term" value="C:extracellular space"/>
    <property type="evidence" value="ECO:0007669"/>
    <property type="project" value="TreeGrafter"/>
</dbReference>
<evidence type="ECO:0000256" key="1">
    <source>
        <dbReference type="ARBA" id="ARBA00044953"/>
    </source>
</evidence>
<evidence type="ECO:0000313" key="4">
    <source>
        <dbReference type="Proteomes" id="UP001168990"/>
    </source>
</evidence>
<dbReference type="AlphaFoldDB" id="A0AA39KLH3"/>
<dbReference type="Proteomes" id="UP001168990">
    <property type="component" value="Unassembled WGS sequence"/>
</dbReference>